<dbReference type="AlphaFoldDB" id="A0ABD1FRJ4"/>
<keyword evidence="2" id="KW-1185">Reference proteome</keyword>
<protein>
    <submittedName>
        <fullName evidence="1">Uncharacterized protein</fullName>
    </submittedName>
</protein>
<accession>A0ABD1FRJ4</accession>
<organism evidence="1 2">
    <name type="scientific">Salvia divinorum</name>
    <name type="common">Maria pastora</name>
    <name type="synonym">Diviner's sage</name>
    <dbReference type="NCBI Taxonomy" id="28513"/>
    <lineage>
        <taxon>Eukaryota</taxon>
        <taxon>Viridiplantae</taxon>
        <taxon>Streptophyta</taxon>
        <taxon>Embryophyta</taxon>
        <taxon>Tracheophyta</taxon>
        <taxon>Spermatophyta</taxon>
        <taxon>Magnoliopsida</taxon>
        <taxon>eudicotyledons</taxon>
        <taxon>Gunneridae</taxon>
        <taxon>Pentapetalae</taxon>
        <taxon>asterids</taxon>
        <taxon>lamiids</taxon>
        <taxon>Lamiales</taxon>
        <taxon>Lamiaceae</taxon>
        <taxon>Nepetoideae</taxon>
        <taxon>Mentheae</taxon>
        <taxon>Salviinae</taxon>
        <taxon>Salvia</taxon>
        <taxon>Salvia subgen. Calosphace</taxon>
    </lineage>
</organism>
<proteinExistence type="predicted"/>
<dbReference type="EMBL" id="JBEAFC010000014">
    <property type="protein sequence ID" value="KAL1533328.1"/>
    <property type="molecule type" value="Genomic_DNA"/>
</dbReference>
<sequence length="140" mass="15909">MVYGWEEWSGVAVYIAETLGRLTDMLPLWRYRVLPQKGLNVADKAADGAETSCWAELSAVQPRLAGPRSGPAALSVFGLRIGPRRGWPGRDCHRAAYWAETAVGLNIRACFFKLRMQEKKEKRASIQWEQRCKLSFYVDF</sequence>
<evidence type="ECO:0000313" key="2">
    <source>
        <dbReference type="Proteomes" id="UP001567538"/>
    </source>
</evidence>
<evidence type="ECO:0000313" key="1">
    <source>
        <dbReference type="EMBL" id="KAL1533328.1"/>
    </source>
</evidence>
<gene>
    <name evidence="1" type="ORF">AAHA92_33225</name>
</gene>
<name>A0ABD1FRJ4_SALDI</name>
<comment type="caution">
    <text evidence="1">The sequence shown here is derived from an EMBL/GenBank/DDBJ whole genome shotgun (WGS) entry which is preliminary data.</text>
</comment>
<dbReference type="Proteomes" id="UP001567538">
    <property type="component" value="Unassembled WGS sequence"/>
</dbReference>
<reference evidence="1 2" key="1">
    <citation type="submission" date="2024-06" db="EMBL/GenBank/DDBJ databases">
        <title>A chromosome level genome sequence of Diviner's sage (Salvia divinorum).</title>
        <authorList>
            <person name="Ford S.A."/>
            <person name="Ro D.-K."/>
            <person name="Ness R.W."/>
            <person name="Phillips M.A."/>
        </authorList>
    </citation>
    <scope>NUCLEOTIDE SEQUENCE [LARGE SCALE GENOMIC DNA]</scope>
    <source>
        <strain evidence="1">SAF-2024a</strain>
        <tissue evidence="1">Leaf</tissue>
    </source>
</reference>